<accession>A0ABM8UY66</accession>
<evidence type="ECO:0000313" key="7">
    <source>
        <dbReference type="Proteomes" id="UP000679725"/>
    </source>
</evidence>
<name>A0ABM8UY66_9BACT</name>
<dbReference type="PROSITE" id="PS51007">
    <property type="entry name" value="CYTC"/>
    <property type="match status" value="2"/>
</dbReference>
<evidence type="ECO:0000313" key="6">
    <source>
        <dbReference type="EMBL" id="CAG5074559.1"/>
    </source>
</evidence>
<dbReference type="RefSeq" id="WP_215236472.1">
    <property type="nucleotide sequence ID" value="NZ_CAJRAU010000011.1"/>
</dbReference>
<evidence type="ECO:0000256" key="3">
    <source>
        <dbReference type="ARBA" id="ARBA00023004"/>
    </source>
</evidence>
<reference evidence="6 7" key="1">
    <citation type="submission" date="2021-04" db="EMBL/GenBank/DDBJ databases">
        <authorList>
            <person name="Rodrigo-Torres L."/>
            <person name="Arahal R. D."/>
            <person name="Lucena T."/>
        </authorList>
    </citation>
    <scope>NUCLEOTIDE SEQUENCE [LARGE SCALE GENOMIC DNA]</scope>
    <source>
        <strain evidence="6 7">CECT 9623</strain>
    </source>
</reference>
<comment type="caution">
    <text evidence="6">The sequence shown here is derived from an EMBL/GenBank/DDBJ whole genome shotgun (WGS) entry which is preliminary data.</text>
</comment>
<evidence type="ECO:0000256" key="4">
    <source>
        <dbReference type="PROSITE-ProRule" id="PRU00433"/>
    </source>
</evidence>
<evidence type="ECO:0000256" key="1">
    <source>
        <dbReference type="ARBA" id="ARBA00022617"/>
    </source>
</evidence>
<dbReference type="Pfam" id="PF00034">
    <property type="entry name" value="Cytochrom_C"/>
    <property type="match status" value="1"/>
</dbReference>
<dbReference type="InterPro" id="IPR036909">
    <property type="entry name" value="Cyt_c-like_dom_sf"/>
</dbReference>
<keyword evidence="1 4" id="KW-0349">Heme</keyword>
<dbReference type="SUPFAM" id="SSF46626">
    <property type="entry name" value="Cytochrome c"/>
    <property type="match status" value="2"/>
</dbReference>
<dbReference type="InterPro" id="IPR009056">
    <property type="entry name" value="Cyt_c-like_dom"/>
</dbReference>
<keyword evidence="3 4" id="KW-0408">Iron</keyword>
<proteinExistence type="predicted"/>
<feature type="domain" description="Cytochrome c" evidence="5">
    <location>
        <begin position="195"/>
        <end position="311"/>
    </location>
</feature>
<dbReference type="PANTHER" id="PTHR35008:SF4">
    <property type="entry name" value="BLL4482 PROTEIN"/>
    <property type="match status" value="1"/>
</dbReference>
<dbReference type="InterPro" id="IPR051459">
    <property type="entry name" value="Cytochrome_c-type_DH"/>
</dbReference>
<protein>
    <submittedName>
        <fullName evidence="6">Fructose dehydrogenase cytochrome subunit</fullName>
    </submittedName>
</protein>
<dbReference type="Proteomes" id="UP000679725">
    <property type="component" value="Unassembled WGS sequence"/>
</dbReference>
<evidence type="ECO:0000259" key="5">
    <source>
        <dbReference type="PROSITE" id="PS51007"/>
    </source>
</evidence>
<evidence type="ECO:0000256" key="2">
    <source>
        <dbReference type="ARBA" id="ARBA00022723"/>
    </source>
</evidence>
<keyword evidence="7" id="KW-1185">Reference proteome</keyword>
<gene>
    <name evidence="6" type="primary">fdhC</name>
    <name evidence="6" type="ORF">DYBT9623_05246</name>
</gene>
<dbReference type="PANTHER" id="PTHR35008">
    <property type="entry name" value="BLL4482 PROTEIN-RELATED"/>
    <property type="match status" value="1"/>
</dbReference>
<keyword evidence="2 4" id="KW-0479">Metal-binding</keyword>
<dbReference type="Gene3D" id="1.10.760.10">
    <property type="entry name" value="Cytochrome c-like domain"/>
    <property type="match status" value="2"/>
</dbReference>
<feature type="domain" description="Cytochrome c" evidence="5">
    <location>
        <begin position="46"/>
        <end position="159"/>
    </location>
</feature>
<dbReference type="EMBL" id="CAJRAU010000011">
    <property type="protein sequence ID" value="CAG5074559.1"/>
    <property type="molecule type" value="Genomic_DNA"/>
</dbReference>
<sequence>MKKFFKIFGVILLLFIILVAGAGIYVKSALPNVGEPPVITIEKTPARIERGKYLANHVSVCMDCHSTRDWNYFAAPLSGNFGGGGEKFSAEMGFPGNFYARNITPYALANWTDGEIFRAVTTGVSKNGNALFPVMPYHGFGQMDQEDIYSIIVYLRTLEPVKNEVPESVADFPVSILLNTMPSKATFTKMPAETDQIAYGKYLVTAASCVECHSKMEKGARVEGTDFGGGMEFKIPTGTLRSPNITSDKATGIGSWTEEGFVKRFKTYADSSYKPHRVGPKEFNTVMPWNMYAGMKESDLKAIYAYLQTVRPLTNVVTKFEPIP</sequence>
<organism evidence="6 7">
    <name type="scientific">Dyadobacter linearis</name>
    <dbReference type="NCBI Taxonomy" id="2823330"/>
    <lineage>
        <taxon>Bacteria</taxon>
        <taxon>Pseudomonadati</taxon>
        <taxon>Bacteroidota</taxon>
        <taxon>Cytophagia</taxon>
        <taxon>Cytophagales</taxon>
        <taxon>Spirosomataceae</taxon>
        <taxon>Dyadobacter</taxon>
    </lineage>
</organism>